<protein>
    <submittedName>
        <fullName evidence="1">Uncharacterized protein</fullName>
    </submittedName>
</protein>
<sequence length="132" mass="14868">MYRQEIQSITTCTELDGAAQISLEEFSSGAPRSSPPVPQGVLRQYLKEFSGEVLRQYSKEFSGEVLCQYSKEFSARTPIRIQIPLAESADKINFIGVWPPDVNFPWWATIRGSVLSVRLHQAIKCSVEDVTE</sequence>
<organism evidence="1 2">
    <name type="scientific">Puccinia striiformis</name>
    <dbReference type="NCBI Taxonomy" id="27350"/>
    <lineage>
        <taxon>Eukaryota</taxon>
        <taxon>Fungi</taxon>
        <taxon>Dikarya</taxon>
        <taxon>Basidiomycota</taxon>
        <taxon>Pucciniomycotina</taxon>
        <taxon>Pucciniomycetes</taxon>
        <taxon>Pucciniales</taxon>
        <taxon>Pucciniaceae</taxon>
        <taxon>Puccinia</taxon>
    </lineage>
</organism>
<reference evidence="2" key="2">
    <citation type="journal article" date="2018" name="BMC Genomics">
        <title>Genomic insights into host adaptation between the wheat stripe rust pathogen (Puccinia striiformis f. sp. tritici) and the barley stripe rust pathogen (Puccinia striiformis f. sp. hordei).</title>
        <authorList>
            <person name="Xia C."/>
            <person name="Wang M."/>
            <person name="Yin C."/>
            <person name="Cornejo O.E."/>
            <person name="Hulbert S.H."/>
            <person name="Chen X."/>
        </authorList>
    </citation>
    <scope>NUCLEOTIDE SEQUENCE [LARGE SCALE GENOMIC DNA]</scope>
    <source>
        <strain evidence="2">93TX-2</strain>
    </source>
</reference>
<dbReference type="EMBL" id="PKSM01000241">
    <property type="protein sequence ID" value="POW00930.1"/>
    <property type="molecule type" value="Genomic_DNA"/>
</dbReference>
<dbReference type="VEuPathDB" id="FungiDB:PSTT_06970"/>
<dbReference type="Proteomes" id="UP000238274">
    <property type="component" value="Unassembled WGS sequence"/>
</dbReference>
<name>A0A2S4UUJ8_9BASI</name>
<reference evidence="1 2" key="1">
    <citation type="submission" date="2017-12" db="EMBL/GenBank/DDBJ databases">
        <title>Gene loss provides genomic basis for host adaptation in cereal stripe rust fungi.</title>
        <authorList>
            <person name="Xia C."/>
        </authorList>
    </citation>
    <scope>NUCLEOTIDE SEQUENCE [LARGE SCALE GENOMIC DNA]</scope>
    <source>
        <strain evidence="1 2">93TX-2</strain>
    </source>
</reference>
<gene>
    <name evidence="1" type="ORF">PSHT_12791</name>
</gene>
<reference evidence="2" key="3">
    <citation type="journal article" date="2018" name="Mol. Plant Microbe Interact.">
        <title>Genome sequence resources for the wheat stripe rust pathogen (Puccinia striiformis f. sp. tritici) and the barley stripe rust pathogen (Puccinia striiformis f. sp. hordei).</title>
        <authorList>
            <person name="Xia C."/>
            <person name="Wang M."/>
            <person name="Yin C."/>
            <person name="Cornejo O.E."/>
            <person name="Hulbert S.H."/>
            <person name="Chen X."/>
        </authorList>
    </citation>
    <scope>NUCLEOTIDE SEQUENCE [LARGE SCALE GENOMIC DNA]</scope>
    <source>
        <strain evidence="2">93TX-2</strain>
    </source>
</reference>
<proteinExistence type="predicted"/>
<keyword evidence="2" id="KW-1185">Reference proteome</keyword>
<evidence type="ECO:0000313" key="1">
    <source>
        <dbReference type="EMBL" id="POW00930.1"/>
    </source>
</evidence>
<evidence type="ECO:0000313" key="2">
    <source>
        <dbReference type="Proteomes" id="UP000238274"/>
    </source>
</evidence>
<dbReference type="VEuPathDB" id="FungiDB:PSHT_12791"/>
<accession>A0A2S4UUJ8</accession>
<comment type="caution">
    <text evidence="1">The sequence shown here is derived from an EMBL/GenBank/DDBJ whole genome shotgun (WGS) entry which is preliminary data.</text>
</comment>